<sequence length="61" mass="6494">LPLTSGYRGPGHNRGPILAAAVLVSQDYGGHLRNTASAAFTHSQLIPTGDFSIRQVFVCTR</sequence>
<dbReference type="EMBL" id="OW240918">
    <property type="protein sequence ID" value="CAH2306814.1"/>
    <property type="molecule type" value="Genomic_DNA"/>
</dbReference>
<feature type="non-terminal residue" evidence="1">
    <location>
        <position position="1"/>
    </location>
</feature>
<dbReference type="AlphaFoldDB" id="A0AAD1SNW5"/>
<reference evidence="1" key="1">
    <citation type="submission" date="2022-03" db="EMBL/GenBank/DDBJ databases">
        <authorList>
            <person name="Alioto T."/>
            <person name="Alioto T."/>
            <person name="Gomez Garrido J."/>
        </authorList>
    </citation>
    <scope>NUCLEOTIDE SEQUENCE</scope>
</reference>
<keyword evidence="2" id="KW-1185">Reference proteome</keyword>
<feature type="non-terminal residue" evidence="1">
    <location>
        <position position="61"/>
    </location>
</feature>
<organism evidence="1 2">
    <name type="scientific">Pelobates cultripes</name>
    <name type="common">Western spadefoot toad</name>
    <dbReference type="NCBI Taxonomy" id="61616"/>
    <lineage>
        <taxon>Eukaryota</taxon>
        <taxon>Metazoa</taxon>
        <taxon>Chordata</taxon>
        <taxon>Craniata</taxon>
        <taxon>Vertebrata</taxon>
        <taxon>Euteleostomi</taxon>
        <taxon>Amphibia</taxon>
        <taxon>Batrachia</taxon>
        <taxon>Anura</taxon>
        <taxon>Pelobatoidea</taxon>
        <taxon>Pelobatidae</taxon>
        <taxon>Pelobates</taxon>
    </lineage>
</organism>
<evidence type="ECO:0000313" key="2">
    <source>
        <dbReference type="Proteomes" id="UP001295444"/>
    </source>
</evidence>
<accession>A0AAD1SNW5</accession>
<protein>
    <submittedName>
        <fullName evidence="1">Uncharacterized protein</fullName>
    </submittedName>
</protein>
<proteinExistence type="predicted"/>
<name>A0AAD1SNW5_PELCU</name>
<dbReference type="Proteomes" id="UP001295444">
    <property type="component" value="Chromosome 07"/>
</dbReference>
<gene>
    <name evidence="1" type="ORF">PECUL_23A033691</name>
</gene>
<evidence type="ECO:0000313" key="1">
    <source>
        <dbReference type="EMBL" id="CAH2306814.1"/>
    </source>
</evidence>